<accession>A0A0R3MSC5</accession>
<proteinExistence type="predicted"/>
<organism evidence="1 2">
    <name type="scientific">Bradyrhizobium lablabi</name>
    <dbReference type="NCBI Taxonomy" id="722472"/>
    <lineage>
        <taxon>Bacteria</taxon>
        <taxon>Pseudomonadati</taxon>
        <taxon>Pseudomonadota</taxon>
        <taxon>Alphaproteobacteria</taxon>
        <taxon>Hyphomicrobiales</taxon>
        <taxon>Nitrobacteraceae</taxon>
        <taxon>Bradyrhizobium</taxon>
    </lineage>
</organism>
<dbReference type="AlphaFoldDB" id="A0A0R3MSC5"/>
<dbReference type="Proteomes" id="UP000051660">
    <property type="component" value="Unassembled WGS sequence"/>
</dbReference>
<comment type="caution">
    <text evidence="1">The sequence shown here is derived from an EMBL/GenBank/DDBJ whole genome shotgun (WGS) entry which is preliminary data.</text>
</comment>
<evidence type="ECO:0000313" key="1">
    <source>
        <dbReference type="EMBL" id="KRR22999.1"/>
    </source>
</evidence>
<protein>
    <submittedName>
        <fullName evidence="1">Uncharacterized protein</fullName>
    </submittedName>
</protein>
<reference evidence="1 2" key="1">
    <citation type="submission" date="2014-03" db="EMBL/GenBank/DDBJ databases">
        <title>Bradyrhizobium valentinum sp. nov., isolated from effective nodules of Lupinus mariae-josephae, a lupine endemic of basic-lime soils in Eastern Spain.</title>
        <authorList>
            <person name="Duran D."/>
            <person name="Rey L."/>
            <person name="Navarro A."/>
            <person name="Busquets A."/>
            <person name="Imperial J."/>
            <person name="Ruiz-Argueso T."/>
        </authorList>
    </citation>
    <scope>NUCLEOTIDE SEQUENCE [LARGE SCALE GENOMIC DNA]</scope>
    <source>
        <strain evidence="1 2">CCBAU 23086</strain>
    </source>
</reference>
<name>A0A0R3MSC5_9BRAD</name>
<dbReference type="EMBL" id="LLYB01000071">
    <property type="protein sequence ID" value="KRR22999.1"/>
    <property type="molecule type" value="Genomic_DNA"/>
</dbReference>
<gene>
    <name evidence="1" type="ORF">CQ14_01630</name>
</gene>
<evidence type="ECO:0000313" key="2">
    <source>
        <dbReference type="Proteomes" id="UP000051660"/>
    </source>
</evidence>
<sequence>MPFKAPHVSFVSFAVEVLPAGITQVMIVETSLHLNPKHSSYNRSAVETLISAAQKYASANIEGPASIRLVSTQSMEI</sequence>